<dbReference type="EMBL" id="VLTJ01000002">
    <property type="protein sequence ID" value="TSH99025.1"/>
    <property type="molecule type" value="Genomic_DNA"/>
</dbReference>
<organism evidence="8 9">
    <name type="scientific">Verticiella sediminum</name>
    <dbReference type="NCBI Taxonomy" id="1247510"/>
    <lineage>
        <taxon>Bacteria</taxon>
        <taxon>Pseudomonadati</taxon>
        <taxon>Pseudomonadota</taxon>
        <taxon>Betaproteobacteria</taxon>
        <taxon>Burkholderiales</taxon>
        <taxon>Alcaligenaceae</taxon>
        <taxon>Verticiella</taxon>
    </lineage>
</organism>
<evidence type="ECO:0000256" key="4">
    <source>
        <dbReference type="ARBA" id="ARBA00032089"/>
    </source>
</evidence>
<keyword evidence="3 5" id="KW-0133">Cell shape</keyword>
<feature type="domain" description="Rod shape-determining protein MreC beta-barrel core" evidence="7">
    <location>
        <begin position="130"/>
        <end position="274"/>
    </location>
</feature>
<dbReference type="InterPro" id="IPR042175">
    <property type="entry name" value="Cell/Rod_MreC_2"/>
</dbReference>
<evidence type="ECO:0000256" key="3">
    <source>
        <dbReference type="ARBA" id="ARBA00022960"/>
    </source>
</evidence>
<evidence type="ECO:0000256" key="5">
    <source>
        <dbReference type="PIRNR" id="PIRNR038471"/>
    </source>
</evidence>
<keyword evidence="9" id="KW-1185">Reference proteome</keyword>
<dbReference type="Gene3D" id="2.40.10.350">
    <property type="entry name" value="Rod shape-determining protein MreC, domain 2"/>
    <property type="match status" value="1"/>
</dbReference>
<proteinExistence type="inferred from homology"/>
<comment type="function">
    <text evidence="5">Involved in formation and maintenance of cell shape.</text>
</comment>
<dbReference type="Gene3D" id="2.40.10.340">
    <property type="entry name" value="Rod shape-determining protein MreC, domain 1"/>
    <property type="match status" value="1"/>
</dbReference>
<protein>
    <recommendedName>
        <fullName evidence="2 5">Cell shape-determining protein MreC</fullName>
    </recommendedName>
    <alternativeName>
        <fullName evidence="4 5">Cell shape protein MreC</fullName>
    </alternativeName>
</protein>
<evidence type="ECO:0000313" key="9">
    <source>
        <dbReference type="Proteomes" id="UP000318405"/>
    </source>
</evidence>
<accession>A0A556B2J1</accession>
<dbReference type="RefSeq" id="WP_143946303.1">
    <property type="nucleotide sequence ID" value="NZ_BAABMB010000001.1"/>
</dbReference>
<evidence type="ECO:0000256" key="1">
    <source>
        <dbReference type="ARBA" id="ARBA00009369"/>
    </source>
</evidence>
<dbReference type="Pfam" id="PF04085">
    <property type="entry name" value="MreC"/>
    <property type="match status" value="1"/>
</dbReference>
<feature type="compositionally biased region" description="Low complexity" evidence="6">
    <location>
        <begin position="283"/>
        <end position="305"/>
    </location>
</feature>
<dbReference type="InterPro" id="IPR007221">
    <property type="entry name" value="MreC"/>
</dbReference>
<reference evidence="8 9" key="1">
    <citation type="submission" date="2019-07" db="EMBL/GenBank/DDBJ databases">
        <title>Qingshengfaniella alkalisoli gen. nov., sp. nov., isolated from saline soil.</title>
        <authorList>
            <person name="Xu L."/>
            <person name="Huang X.-X."/>
            <person name="Sun J.-Q."/>
        </authorList>
    </citation>
    <scope>NUCLEOTIDE SEQUENCE [LARGE SCALE GENOMIC DNA]</scope>
    <source>
        <strain evidence="8 9">DSM 27279</strain>
    </source>
</reference>
<sequence length="316" mass="34175">MLGSAPSLFRHGPPAWVRLSIFLLLAVSMMVVDARWRVLDVARQYIGVAVYPFQYVMLLPRDAARQLTDWLDTAERIRAEDEAQRQRRIEVAQLATYAAQLLEENAQLRRLLGAAQQAPADPAVLVELLYESRTQVEQRLIINKGEFAGIKAGNPLIDQNGVVGQVVRAGSVTSEVALLTDRVVSVPVQVLRNGVRAIAFPAATPGKLELRYVPVDADILVDDLLVTSGLGGWFPAGLPVARVEEVAHDPVTGYARVVAQPVAGLDRYRHFLVLRTSGTDLQSIEPSAAPPAEEAAESSQGAPAAMPSRAKPEVAG</sequence>
<evidence type="ECO:0000256" key="2">
    <source>
        <dbReference type="ARBA" id="ARBA00013855"/>
    </source>
</evidence>
<evidence type="ECO:0000313" key="8">
    <source>
        <dbReference type="EMBL" id="TSH99025.1"/>
    </source>
</evidence>
<dbReference type="PANTHER" id="PTHR34138">
    <property type="entry name" value="CELL SHAPE-DETERMINING PROTEIN MREC"/>
    <property type="match status" value="1"/>
</dbReference>
<dbReference type="GO" id="GO:0008360">
    <property type="term" value="P:regulation of cell shape"/>
    <property type="evidence" value="ECO:0007669"/>
    <property type="project" value="UniProtKB-KW"/>
</dbReference>
<gene>
    <name evidence="8" type="primary">mreC</name>
    <name evidence="8" type="ORF">FOZ76_01275</name>
</gene>
<dbReference type="Proteomes" id="UP000318405">
    <property type="component" value="Unassembled WGS sequence"/>
</dbReference>
<evidence type="ECO:0000259" key="7">
    <source>
        <dbReference type="Pfam" id="PF04085"/>
    </source>
</evidence>
<dbReference type="InterPro" id="IPR042177">
    <property type="entry name" value="Cell/Rod_1"/>
</dbReference>
<dbReference type="PANTHER" id="PTHR34138:SF1">
    <property type="entry name" value="CELL SHAPE-DETERMINING PROTEIN MREC"/>
    <property type="match status" value="1"/>
</dbReference>
<evidence type="ECO:0000256" key="6">
    <source>
        <dbReference type="SAM" id="MobiDB-lite"/>
    </source>
</evidence>
<comment type="caution">
    <text evidence="8">The sequence shown here is derived from an EMBL/GenBank/DDBJ whole genome shotgun (WGS) entry which is preliminary data.</text>
</comment>
<feature type="region of interest" description="Disordered" evidence="6">
    <location>
        <begin position="282"/>
        <end position="316"/>
    </location>
</feature>
<dbReference type="NCBIfam" id="TIGR00219">
    <property type="entry name" value="mreC"/>
    <property type="match status" value="1"/>
</dbReference>
<comment type="similarity">
    <text evidence="1 5">Belongs to the MreC family.</text>
</comment>
<dbReference type="OrthoDB" id="9808025at2"/>
<dbReference type="InterPro" id="IPR055342">
    <property type="entry name" value="MreC_beta-barrel_core"/>
</dbReference>
<name>A0A556B2J1_9BURK</name>
<dbReference type="AlphaFoldDB" id="A0A556B2J1"/>
<dbReference type="GO" id="GO:0005886">
    <property type="term" value="C:plasma membrane"/>
    <property type="evidence" value="ECO:0007669"/>
    <property type="project" value="TreeGrafter"/>
</dbReference>
<dbReference type="PIRSF" id="PIRSF038471">
    <property type="entry name" value="MreC"/>
    <property type="match status" value="1"/>
</dbReference>